<feature type="region of interest" description="Disordered" evidence="1">
    <location>
        <begin position="17"/>
        <end position="41"/>
    </location>
</feature>
<gene>
    <name evidence="2" type="ORF">BJY26_002563</name>
</gene>
<evidence type="ECO:0000256" key="1">
    <source>
        <dbReference type="SAM" id="MobiDB-lite"/>
    </source>
</evidence>
<dbReference type="AlphaFoldDB" id="A0A7Z0IID6"/>
<dbReference type="Proteomes" id="UP000539111">
    <property type="component" value="Unassembled WGS sequence"/>
</dbReference>
<accession>A0A7Z0IID6</accession>
<protein>
    <submittedName>
        <fullName evidence="2">Uncharacterized protein</fullName>
    </submittedName>
</protein>
<proteinExistence type="predicted"/>
<sequence length="66" mass="7269">MIHGDVKKLGKVPDGGGWRYVGRQGEKNRSATTVRTKGPRNKRGHALIGTCYLHTVIDDYSRVACS</sequence>
<organism evidence="2 3">
    <name type="scientific">Spelaeicoccus albus</name>
    <dbReference type="NCBI Taxonomy" id="1280376"/>
    <lineage>
        <taxon>Bacteria</taxon>
        <taxon>Bacillati</taxon>
        <taxon>Actinomycetota</taxon>
        <taxon>Actinomycetes</taxon>
        <taxon>Micrococcales</taxon>
        <taxon>Brevibacteriaceae</taxon>
        <taxon>Spelaeicoccus</taxon>
    </lineage>
</organism>
<keyword evidence="3" id="KW-1185">Reference proteome</keyword>
<evidence type="ECO:0000313" key="3">
    <source>
        <dbReference type="Proteomes" id="UP000539111"/>
    </source>
</evidence>
<reference evidence="2 3" key="1">
    <citation type="submission" date="2020-07" db="EMBL/GenBank/DDBJ databases">
        <title>Sequencing the genomes of 1000 actinobacteria strains.</title>
        <authorList>
            <person name="Klenk H.-P."/>
        </authorList>
    </citation>
    <scope>NUCLEOTIDE SEQUENCE [LARGE SCALE GENOMIC DNA]</scope>
    <source>
        <strain evidence="2 3">DSM 26341</strain>
    </source>
</reference>
<comment type="caution">
    <text evidence="2">The sequence shown here is derived from an EMBL/GenBank/DDBJ whole genome shotgun (WGS) entry which is preliminary data.</text>
</comment>
<dbReference type="EMBL" id="JACBZP010000001">
    <property type="protein sequence ID" value="NYI68257.1"/>
    <property type="molecule type" value="Genomic_DNA"/>
</dbReference>
<name>A0A7Z0IID6_9MICO</name>
<evidence type="ECO:0000313" key="2">
    <source>
        <dbReference type="EMBL" id="NYI68257.1"/>
    </source>
</evidence>